<gene>
    <name evidence="1" type="ORF">PSTEL_22305</name>
</gene>
<dbReference type="Proteomes" id="UP000029507">
    <property type="component" value="Chromosome"/>
</dbReference>
<keyword evidence="2" id="KW-1185">Reference proteome</keyword>
<proteinExistence type="predicted"/>
<dbReference type="AlphaFoldDB" id="A0A089LVA5"/>
<organism evidence="1 2">
    <name type="scientific">Paenibacillus stellifer</name>
    <dbReference type="NCBI Taxonomy" id="169760"/>
    <lineage>
        <taxon>Bacteria</taxon>
        <taxon>Bacillati</taxon>
        <taxon>Bacillota</taxon>
        <taxon>Bacilli</taxon>
        <taxon>Bacillales</taxon>
        <taxon>Paenibacillaceae</taxon>
        <taxon>Paenibacillus</taxon>
    </lineage>
</organism>
<accession>A0A089LVA5</accession>
<name>A0A089LVA5_9BACL</name>
<dbReference type="KEGG" id="pste:PSTEL_22305"/>
<dbReference type="EMBL" id="CP009286">
    <property type="protein sequence ID" value="AIQ65436.1"/>
    <property type="molecule type" value="Genomic_DNA"/>
</dbReference>
<evidence type="ECO:0000313" key="2">
    <source>
        <dbReference type="Proteomes" id="UP000029507"/>
    </source>
</evidence>
<evidence type="ECO:0000313" key="1">
    <source>
        <dbReference type="EMBL" id="AIQ65436.1"/>
    </source>
</evidence>
<dbReference type="InterPro" id="IPR058600">
    <property type="entry name" value="YhjD-like"/>
</dbReference>
<dbReference type="OrthoDB" id="2910298at2"/>
<reference evidence="1 2" key="1">
    <citation type="submission" date="2014-08" db="EMBL/GenBank/DDBJ databases">
        <title>Comparative genomics of the Paenibacillus odorifer group.</title>
        <authorList>
            <person name="den Bakker H.C."/>
            <person name="Tsai Y.-C."/>
            <person name="Martin N."/>
            <person name="Korlach J."/>
            <person name="Wiedmann M."/>
        </authorList>
    </citation>
    <scope>NUCLEOTIDE SEQUENCE [LARGE SCALE GENOMIC DNA]</scope>
    <source>
        <strain evidence="1 2">DSM 14472</strain>
    </source>
</reference>
<sequence length="124" mass="14371">MATPLPITDADRALIKPYIILPMVLRAFERDTRIFLNFRTPDPYVDWIHAARERLSVEVRLTRFEAVRRGIRVYDEERTASGMSVHYLCRGHHGNLFLTNAEIAELAVKLMRKYLSLQKPSTTA</sequence>
<dbReference type="HOGENOM" id="CLU_133817_2_1_9"/>
<dbReference type="Pfam" id="PF26325">
    <property type="entry name" value="YhjD"/>
    <property type="match status" value="1"/>
</dbReference>
<dbReference type="RefSeq" id="WP_038698491.1">
    <property type="nucleotide sequence ID" value="NZ_CP009286.1"/>
</dbReference>
<protein>
    <submittedName>
        <fullName evidence="1">Uncharacterized protein</fullName>
    </submittedName>
</protein>